<reference evidence="1 2" key="1">
    <citation type="submission" date="2020-01" db="EMBL/GenBank/DDBJ databases">
        <title>Polyphasic characterisation and genomic insights into a novel alkali tolerant bacterium VR-M41.</title>
        <authorList>
            <person name="Vemuluri V.R."/>
        </authorList>
    </citation>
    <scope>NUCLEOTIDE SEQUENCE [LARGE SCALE GENOMIC DNA]</scope>
    <source>
        <strain evidence="1 2">VR-M41</strain>
    </source>
</reference>
<proteinExistence type="predicted"/>
<sequence length="301" mass="36241">MDSKAWIEEWFKNCTAFEVKPWEWDFKQSYIESPIPKDRSRIALLLEYKSNQLTEIGISNSTGNTRSKADCDKEAYPVYRSLWGLDDYKVIRGETMNSFITTFHHGIFESKNKDIVYRSIGISEKKYFTDQYDKLIADDNFKKFEIIQRHITELEKFAALTHCIGNFTILPHWMNTGRYLFSQDYWDITLQSFSDFLRPLEAWEKFVDLYDMQPYVNNDQEWTADEFWEDHFSNIGGHHQKMKPQTAKQFDEYLNKVNIRIEERGRWMVKKICEKLSLTHFEFYQEIKDMQIRFSNEIMDK</sequence>
<name>A0ABX0FAR6_9BACL</name>
<dbReference type="RefSeq" id="WP_166277947.1">
    <property type="nucleotide sequence ID" value="NZ_JAAFGS010000008.1"/>
</dbReference>
<evidence type="ECO:0000313" key="1">
    <source>
        <dbReference type="EMBL" id="NGZ77495.1"/>
    </source>
</evidence>
<protein>
    <recommendedName>
        <fullName evidence="3">Aminoglycoside phosphotransferase domain-containing protein</fullName>
    </recommendedName>
</protein>
<organism evidence="1 2">
    <name type="scientific">Saccharibacillus alkalitolerans</name>
    <dbReference type="NCBI Taxonomy" id="2705290"/>
    <lineage>
        <taxon>Bacteria</taxon>
        <taxon>Bacillati</taxon>
        <taxon>Bacillota</taxon>
        <taxon>Bacilli</taxon>
        <taxon>Bacillales</taxon>
        <taxon>Paenibacillaceae</taxon>
        <taxon>Saccharibacillus</taxon>
    </lineage>
</organism>
<dbReference type="Proteomes" id="UP000800303">
    <property type="component" value="Unassembled WGS sequence"/>
</dbReference>
<comment type="caution">
    <text evidence="1">The sequence shown here is derived from an EMBL/GenBank/DDBJ whole genome shotgun (WGS) entry which is preliminary data.</text>
</comment>
<evidence type="ECO:0000313" key="2">
    <source>
        <dbReference type="Proteomes" id="UP000800303"/>
    </source>
</evidence>
<keyword evidence="2" id="KW-1185">Reference proteome</keyword>
<dbReference type="EMBL" id="JAAFGS010000008">
    <property type="protein sequence ID" value="NGZ77495.1"/>
    <property type="molecule type" value="Genomic_DNA"/>
</dbReference>
<gene>
    <name evidence="1" type="ORF">GYN08_19575</name>
</gene>
<evidence type="ECO:0008006" key="3">
    <source>
        <dbReference type="Google" id="ProtNLM"/>
    </source>
</evidence>
<accession>A0ABX0FAR6</accession>